<dbReference type="FunFam" id="3.20.20.70:FF:000019">
    <property type="entry name" value="Delta-aminolevulinic acid dehydratase"/>
    <property type="match status" value="1"/>
</dbReference>
<feature type="binding site" evidence="11">
    <location>
        <position position="274"/>
    </location>
    <ligand>
        <name>5-aminolevulinate</name>
        <dbReference type="ChEBI" id="CHEBI:356416"/>
        <label>2</label>
    </ligand>
</feature>
<dbReference type="NCBIfam" id="NF006762">
    <property type="entry name" value="PRK09283.1"/>
    <property type="match status" value="1"/>
</dbReference>
<sequence length="327" mass="36684">MFFPEYRARRLRRTPGIRRMVRETFLRVDDLIYPMFSAFGDNIRKEIPSMPGIYQQSIEHIVAEAKEVHELGIPAVILFGIPEEKDPLGQDAYSDEGIIQRTVRAIKDAVPELTVITDVCMCEYTDHGHCGVIRDGDVDNDETLKLLAAEALSHARAGADIVAPSDMMDGRVAAIREILDANGFNHIPVMSYAVKYASAYYGPFRDAADSTPQFGDRRSYQMDPANRREAFREAALDLQECADFLMVKPALAYLDILRDLSDRFDLPLVAYNVSGEYSMVKAAAQLDWIDEDRVILETLVGMKRAGADLIITYHAKEAARLLASSRD</sequence>
<dbReference type="KEGG" id="gsb:GSUB_02340"/>
<evidence type="ECO:0000256" key="6">
    <source>
        <dbReference type="ARBA" id="ARBA00023239"/>
    </source>
</evidence>
<feature type="binding site" evidence="12">
    <location>
        <position position="130"/>
    </location>
    <ligand>
        <name>Zn(2+)</name>
        <dbReference type="ChEBI" id="CHEBI:29105"/>
        <note>catalytic</note>
    </ligand>
</feature>
<keyword evidence="7" id="KW-0627">Porphyrin biosynthesis</keyword>
<dbReference type="AlphaFoldDB" id="A0A0B5FLW9"/>
<dbReference type="GO" id="GO:0008270">
    <property type="term" value="F:zinc ion binding"/>
    <property type="evidence" value="ECO:0007669"/>
    <property type="project" value="TreeGrafter"/>
</dbReference>
<dbReference type="InterPro" id="IPR013785">
    <property type="entry name" value="Aldolase_TIM"/>
</dbReference>
<evidence type="ECO:0000313" key="15">
    <source>
        <dbReference type="EMBL" id="AJF05634.1"/>
    </source>
</evidence>
<feature type="binding site" evidence="13">
    <location>
        <position position="233"/>
    </location>
    <ligand>
        <name>Mg(2+)</name>
        <dbReference type="ChEBI" id="CHEBI:18420"/>
    </ligand>
</feature>
<dbReference type="PIRSF" id="PIRSF001415">
    <property type="entry name" value="Porphbilin_synth"/>
    <property type="match status" value="1"/>
</dbReference>
<organism evidence="15 16">
    <name type="scientific">Geoalkalibacter subterraneus</name>
    <dbReference type="NCBI Taxonomy" id="483547"/>
    <lineage>
        <taxon>Bacteria</taxon>
        <taxon>Pseudomonadati</taxon>
        <taxon>Thermodesulfobacteriota</taxon>
        <taxon>Desulfuromonadia</taxon>
        <taxon>Desulfuromonadales</taxon>
        <taxon>Geoalkalibacteraceae</taxon>
        <taxon>Geoalkalibacter</taxon>
    </lineage>
</organism>
<feature type="binding site" evidence="12">
    <location>
        <position position="120"/>
    </location>
    <ligand>
        <name>Zn(2+)</name>
        <dbReference type="ChEBI" id="CHEBI:29105"/>
        <note>catalytic</note>
    </ligand>
</feature>
<dbReference type="GO" id="GO:0005829">
    <property type="term" value="C:cytosol"/>
    <property type="evidence" value="ECO:0007669"/>
    <property type="project" value="TreeGrafter"/>
</dbReference>
<name>A0A0B5FLW9_9BACT</name>
<dbReference type="STRING" id="483547.GSUB_02340"/>
<evidence type="ECO:0000256" key="4">
    <source>
        <dbReference type="ARBA" id="ARBA00020771"/>
    </source>
</evidence>
<keyword evidence="13" id="KW-0460">Magnesium</keyword>
<dbReference type="Proteomes" id="UP000035036">
    <property type="component" value="Chromosome"/>
</dbReference>
<feature type="active site" description="Schiff-base intermediate with substrate" evidence="10">
    <location>
        <position position="195"/>
    </location>
</feature>
<comment type="catalytic activity">
    <reaction evidence="9">
        <text>2 5-aminolevulinate = porphobilinogen + 2 H2O + H(+)</text>
        <dbReference type="Rhea" id="RHEA:24064"/>
        <dbReference type="ChEBI" id="CHEBI:15377"/>
        <dbReference type="ChEBI" id="CHEBI:15378"/>
        <dbReference type="ChEBI" id="CHEBI:58126"/>
        <dbReference type="ChEBI" id="CHEBI:356416"/>
        <dbReference type="EC" id="4.2.1.24"/>
    </reaction>
</comment>
<proteinExistence type="inferred from homology"/>
<protein>
    <recommendedName>
        <fullName evidence="4">Delta-aminolevulinic acid dehydratase</fullName>
        <ecNumber evidence="3">4.2.1.24</ecNumber>
    </recommendedName>
    <alternativeName>
        <fullName evidence="8">Porphobilinogen synthase</fullName>
    </alternativeName>
</protein>
<feature type="binding site" evidence="12">
    <location>
        <position position="122"/>
    </location>
    <ligand>
        <name>Zn(2+)</name>
        <dbReference type="ChEBI" id="CHEBI:29105"/>
        <note>catalytic</note>
    </ligand>
</feature>
<dbReference type="HOGENOM" id="CLU_035731_0_0_7"/>
<reference evidence="15 16" key="1">
    <citation type="journal article" date="2015" name="Genome Announc.">
        <title>Genomes of Geoalkalibacter ferrihydriticus Z-0531T and Geoalkalibacter subterraneus Red1T, Two Haloalkaliphilic Metal-Reducing Deltaproteobacteria.</title>
        <authorList>
            <person name="Badalamenti J.P."/>
            <person name="Krajmalnik-Brown R."/>
            <person name="Torres C.I."/>
            <person name="Bond D.R."/>
        </authorList>
    </citation>
    <scope>NUCLEOTIDE SEQUENCE [LARGE SCALE GENOMIC DNA]</scope>
    <source>
        <strain evidence="15 16">Red1</strain>
    </source>
</reference>
<evidence type="ECO:0000256" key="7">
    <source>
        <dbReference type="ARBA" id="ARBA00023244"/>
    </source>
</evidence>
<dbReference type="RefSeq" id="WP_040199016.1">
    <property type="nucleotide sequence ID" value="NZ_CP010311.1"/>
</dbReference>
<dbReference type="OrthoDB" id="9805001at2"/>
<evidence type="ECO:0000256" key="8">
    <source>
        <dbReference type="ARBA" id="ARBA00032837"/>
    </source>
</evidence>
<feature type="binding site" evidence="11">
    <location>
        <position position="313"/>
    </location>
    <ligand>
        <name>5-aminolevulinate</name>
        <dbReference type="ChEBI" id="CHEBI:356416"/>
        <label>2</label>
    </ligand>
</feature>
<dbReference type="GO" id="GO:0006782">
    <property type="term" value="P:protoporphyrinogen IX biosynthetic process"/>
    <property type="evidence" value="ECO:0007669"/>
    <property type="project" value="UniProtKB-UniPathway"/>
</dbReference>
<accession>A0A0B5FLW9</accession>
<keyword evidence="6" id="KW-0456">Lyase</keyword>
<dbReference type="Gene3D" id="3.20.20.70">
    <property type="entry name" value="Aldolase class I"/>
    <property type="match status" value="1"/>
</dbReference>
<dbReference type="GO" id="GO:0004655">
    <property type="term" value="F:porphobilinogen synthase activity"/>
    <property type="evidence" value="ECO:0007669"/>
    <property type="project" value="UniProtKB-EC"/>
</dbReference>
<keyword evidence="16" id="KW-1185">Reference proteome</keyword>
<keyword evidence="5" id="KW-0350">Heme biosynthesis</keyword>
<dbReference type="CDD" id="cd00384">
    <property type="entry name" value="ALAD_PBGS"/>
    <property type="match status" value="1"/>
</dbReference>
<gene>
    <name evidence="15" type="ORF">GSUB_02340</name>
</gene>
<keyword evidence="12" id="KW-0479">Metal-binding</keyword>
<dbReference type="PRINTS" id="PR00144">
    <property type="entry name" value="DALDHYDRTASE"/>
</dbReference>
<evidence type="ECO:0000256" key="12">
    <source>
        <dbReference type="PIRSR" id="PIRSR001415-3"/>
    </source>
</evidence>
<dbReference type="Pfam" id="PF00490">
    <property type="entry name" value="ALAD"/>
    <property type="match status" value="1"/>
</dbReference>
<evidence type="ECO:0000256" key="3">
    <source>
        <dbReference type="ARBA" id="ARBA00012053"/>
    </source>
</evidence>
<dbReference type="PANTHER" id="PTHR11458">
    <property type="entry name" value="DELTA-AMINOLEVULINIC ACID DEHYDRATASE"/>
    <property type="match status" value="1"/>
</dbReference>
<keyword evidence="12" id="KW-0862">Zinc</keyword>
<dbReference type="SUPFAM" id="SSF51569">
    <property type="entry name" value="Aldolase"/>
    <property type="match status" value="1"/>
</dbReference>
<evidence type="ECO:0000256" key="14">
    <source>
        <dbReference type="RuleBase" id="RU004161"/>
    </source>
</evidence>
<evidence type="ECO:0000256" key="2">
    <source>
        <dbReference type="ARBA" id="ARBA00008055"/>
    </source>
</evidence>
<comment type="similarity">
    <text evidence="2 14">Belongs to the ALAD family.</text>
</comment>
<dbReference type="PANTHER" id="PTHR11458:SF0">
    <property type="entry name" value="DELTA-AMINOLEVULINIC ACID DEHYDRATASE"/>
    <property type="match status" value="1"/>
</dbReference>
<evidence type="ECO:0000256" key="9">
    <source>
        <dbReference type="ARBA" id="ARBA00047651"/>
    </source>
</evidence>
<evidence type="ECO:0000256" key="5">
    <source>
        <dbReference type="ARBA" id="ARBA00023133"/>
    </source>
</evidence>
<dbReference type="SMART" id="SM01004">
    <property type="entry name" value="ALAD"/>
    <property type="match status" value="1"/>
</dbReference>
<feature type="binding site" evidence="11">
    <location>
        <position position="217"/>
    </location>
    <ligand>
        <name>5-aminolevulinate</name>
        <dbReference type="ChEBI" id="CHEBI:356416"/>
        <label>1</label>
    </ligand>
</feature>
<evidence type="ECO:0000256" key="11">
    <source>
        <dbReference type="PIRSR" id="PIRSR001415-2"/>
    </source>
</evidence>
<evidence type="ECO:0000256" key="13">
    <source>
        <dbReference type="PIRSR" id="PIRSR001415-5"/>
    </source>
</evidence>
<dbReference type="UniPathway" id="UPA00251">
    <property type="reaction ID" value="UER00318"/>
</dbReference>
<evidence type="ECO:0000256" key="1">
    <source>
        <dbReference type="ARBA" id="ARBA00004694"/>
    </source>
</evidence>
<dbReference type="EMBL" id="CP010311">
    <property type="protein sequence ID" value="AJF05634.1"/>
    <property type="molecule type" value="Genomic_DNA"/>
</dbReference>
<feature type="binding site" evidence="11">
    <location>
        <position position="205"/>
    </location>
    <ligand>
        <name>5-aminolevulinate</name>
        <dbReference type="ChEBI" id="CHEBI:356416"/>
        <label>1</label>
    </ligand>
</feature>
<dbReference type="InterPro" id="IPR001731">
    <property type="entry name" value="ALAD"/>
</dbReference>
<feature type="active site" description="Schiff-base intermediate with substrate" evidence="10">
    <location>
        <position position="248"/>
    </location>
</feature>
<dbReference type="EC" id="4.2.1.24" evidence="3"/>
<evidence type="ECO:0000313" key="16">
    <source>
        <dbReference type="Proteomes" id="UP000035036"/>
    </source>
</evidence>
<comment type="pathway">
    <text evidence="1">Porphyrin-containing compound metabolism; protoporphyrin-IX biosynthesis; coproporphyrinogen-III from 5-aminolevulinate: step 1/4.</text>
</comment>
<evidence type="ECO:0000256" key="10">
    <source>
        <dbReference type="PIRSR" id="PIRSR001415-1"/>
    </source>
</evidence>